<keyword evidence="1" id="KW-0805">Transcription regulation</keyword>
<dbReference type="SUPFAM" id="SSF51306">
    <property type="entry name" value="LexA/Signal peptidase"/>
    <property type="match status" value="1"/>
</dbReference>
<evidence type="ECO:0000313" key="5">
    <source>
        <dbReference type="EMBL" id="QMW06322.1"/>
    </source>
</evidence>
<dbReference type="InterPro" id="IPR039418">
    <property type="entry name" value="LexA-like"/>
</dbReference>
<evidence type="ECO:0000256" key="2">
    <source>
        <dbReference type="ARBA" id="ARBA00023125"/>
    </source>
</evidence>
<keyword evidence="6" id="KW-1185">Reference proteome</keyword>
<feature type="domain" description="HTH cro/C1-type" evidence="4">
    <location>
        <begin position="29"/>
        <end position="72"/>
    </location>
</feature>
<dbReference type="InterPro" id="IPR010982">
    <property type="entry name" value="Lambda_DNA-bd_dom_sf"/>
</dbReference>
<sequence length="341" mass="39497">MARIPRPDDQEGIRKRIKEVILERFNDRQGELAHKAELQPAAVSNILNGKAEVSVKQLRAIEAASRARFEWLATGEEPMYHPIGWKPLSFEPEKEGEHFRTFMERHKSIFTQKQLGDELGVTKGSITDYFNSASLKVQTRISILRAVRKLLDDPDLTEEEVFGPLDPNVELVQPLRHIGNFSAEPIMHLPFVPRSARAGIPTPAFWEEPLETVRIMRAVLADYEPNPFRPTKDWWIIEVDGDSMEPQLRSRARVLGYYVGNRIARNHWEVDLEKLYRLKPGVWAVQYDDDFVIKRVKENTLERDKEIQLHSDNPPPGPFIIRVDSIRHVWYIESSVNNPVR</sequence>
<accession>A0A7G5H5D0</accession>
<dbReference type="Gene3D" id="2.10.109.10">
    <property type="entry name" value="Umud Fragment, subunit A"/>
    <property type="match status" value="1"/>
</dbReference>
<evidence type="ECO:0000313" key="6">
    <source>
        <dbReference type="Proteomes" id="UP000515369"/>
    </source>
</evidence>
<reference evidence="5 6" key="1">
    <citation type="submission" date="2020-07" db="EMBL/GenBank/DDBJ databases">
        <title>Spirosoma foliorum sp. nov., isolated from the leaves on the Nejang mountain Korea, Republic of.</title>
        <authorList>
            <person name="Ho H."/>
            <person name="Lee Y.-J."/>
            <person name="Nurcahyanto D.-A."/>
            <person name="Kim S.-G."/>
        </authorList>
    </citation>
    <scope>NUCLEOTIDE SEQUENCE [LARGE SCALE GENOMIC DNA]</scope>
    <source>
        <strain evidence="5 6">PL0136</strain>
    </source>
</reference>
<dbReference type="InterPro" id="IPR001387">
    <property type="entry name" value="Cro/C1-type_HTH"/>
</dbReference>
<organism evidence="5 6">
    <name type="scientific">Spirosoma foliorum</name>
    <dbReference type="NCBI Taxonomy" id="2710596"/>
    <lineage>
        <taxon>Bacteria</taxon>
        <taxon>Pseudomonadati</taxon>
        <taxon>Bacteroidota</taxon>
        <taxon>Cytophagia</taxon>
        <taxon>Cytophagales</taxon>
        <taxon>Cytophagaceae</taxon>
        <taxon>Spirosoma</taxon>
    </lineage>
</organism>
<dbReference type="AlphaFoldDB" id="A0A7G5H5D0"/>
<dbReference type="KEGG" id="sfol:H3H32_16250"/>
<evidence type="ECO:0000259" key="4">
    <source>
        <dbReference type="PROSITE" id="PS50943"/>
    </source>
</evidence>
<dbReference type="SMART" id="SM00530">
    <property type="entry name" value="HTH_XRE"/>
    <property type="match status" value="2"/>
</dbReference>
<dbReference type="Proteomes" id="UP000515369">
    <property type="component" value="Chromosome"/>
</dbReference>
<keyword evidence="3" id="KW-0804">Transcription</keyword>
<proteinExistence type="predicted"/>
<dbReference type="InterPro" id="IPR036286">
    <property type="entry name" value="LexA/Signal_pep-like_sf"/>
</dbReference>
<dbReference type="SUPFAM" id="SSF47413">
    <property type="entry name" value="lambda repressor-like DNA-binding domains"/>
    <property type="match status" value="1"/>
</dbReference>
<dbReference type="PANTHER" id="PTHR40661:SF1">
    <property type="entry name" value="HTH CRO_C1-TYPE DOMAIN-CONTAINING PROTEIN"/>
    <property type="match status" value="1"/>
</dbReference>
<dbReference type="PROSITE" id="PS50943">
    <property type="entry name" value="HTH_CROC1"/>
    <property type="match status" value="1"/>
</dbReference>
<gene>
    <name evidence="5" type="ORF">H3H32_16250</name>
</gene>
<dbReference type="CDD" id="cd06529">
    <property type="entry name" value="S24_LexA-like"/>
    <property type="match status" value="1"/>
</dbReference>
<dbReference type="EMBL" id="CP059732">
    <property type="protein sequence ID" value="QMW06322.1"/>
    <property type="molecule type" value="Genomic_DNA"/>
</dbReference>
<name>A0A7G5H5D0_9BACT</name>
<dbReference type="CDD" id="cd00093">
    <property type="entry name" value="HTH_XRE"/>
    <property type="match status" value="1"/>
</dbReference>
<dbReference type="Gene3D" id="1.10.260.40">
    <property type="entry name" value="lambda repressor-like DNA-binding domains"/>
    <property type="match status" value="1"/>
</dbReference>
<evidence type="ECO:0000256" key="3">
    <source>
        <dbReference type="ARBA" id="ARBA00023163"/>
    </source>
</evidence>
<dbReference type="RefSeq" id="WP_182463691.1">
    <property type="nucleotide sequence ID" value="NZ_CP059732.1"/>
</dbReference>
<dbReference type="PANTHER" id="PTHR40661">
    <property type="match status" value="1"/>
</dbReference>
<keyword evidence="2" id="KW-0238">DNA-binding</keyword>
<evidence type="ECO:0000256" key="1">
    <source>
        <dbReference type="ARBA" id="ARBA00023015"/>
    </source>
</evidence>
<protein>
    <recommendedName>
        <fullName evidence="4">HTH cro/C1-type domain-containing protein</fullName>
    </recommendedName>
</protein>
<dbReference type="GO" id="GO:0003677">
    <property type="term" value="F:DNA binding"/>
    <property type="evidence" value="ECO:0007669"/>
    <property type="project" value="UniProtKB-KW"/>
</dbReference>